<organism evidence="1 2">
    <name type="scientific">Phlebia brevispora</name>
    <dbReference type="NCBI Taxonomy" id="194682"/>
    <lineage>
        <taxon>Eukaryota</taxon>
        <taxon>Fungi</taxon>
        <taxon>Dikarya</taxon>
        <taxon>Basidiomycota</taxon>
        <taxon>Agaricomycotina</taxon>
        <taxon>Agaricomycetes</taxon>
        <taxon>Polyporales</taxon>
        <taxon>Meruliaceae</taxon>
        <taxon>Phlebia</taxon>
    </lineage>
</organism>
<keyword evidence="2" id="KW-1185">Reference proteome</keyword>
<dbReference type="Proteomes" id="UP001148662">
    <property type="component" value="Unassembled WGS sequence"/>
</dbReference>
<sequence length="81" mass="9564">MLTRSELKVENQSRVIPRPLSGPLRSDRKKPTLVQTLRAQRKREGEKFPSNVRIEPVLQRHVLAKVDPEIRKQFLEMLKEH</sequence>
<evidence type="ECO:0000313" key="2">
    <source>
        <dbReference type="Proteomes" id="UP001148662"/>
    </source>
</evidence>
<comment type="caution">
    <text evidence="1">The sequence shown here is derived from an EMBL/GenBank/DDBJ whole genome shotgun (WGS) entry which is preliminary data.</text>
</comment>
<proteinExistence type="predicted"/>
<gene>
    <name evidence="1" type="ORF">NM688_g68</name>
</gene>
<name>A0ACC1TFQ6_9APHY</name>
<dbReference type="EMBL" id="JANHOG010000005">
    <property type="protein sequence ID" value="KAJ3559883.1"/>
    <property type="molecule type" value="Genomic_DNA"/>
</dbReference>
<protein>
    <submittedName>
        <fullName evidence="1">Uncharacterized protein</fullName>
    </submittedName>
</protein>
<accession>A0ACC1TFQ6</accession>
<reference evidence="1" key="1">
    <citation type="submission" date="2022-07" db="EMBL/GenBank/DDBJ databases">
        <title>Genome Sequence of Phlebia brevispora.</title>
        <authorList>
            <person name="Buettner E."/>
        </authorList>
    </citation>
    <scope>NUCLEOTIDE SEQUENCE</scope>
    <source>
        <strain evidence="1">MPL23</strain>
    </source>
</reference>
<evidence type="ECO:0000313" key="1">
    <source>
        <dbReference type="EMBL" id="KAJ3559883.1"/>
    </source>
</evidence>